<evidence type="ECO:0000313" key="6">
    <source>
        <dbReference type="EMBL" id="KAJ7643535.1"/>
    </source>
</evidence>
<dbReference type="Gene3D" id="6.10.140.2220">
    <property type="match status" value="1"/>
</dbReference>
<reference evidence="6" key="1">
    <citation type="submission" date="2023-03" db="EMBL/GenBank/DDBJ databases">
        <title>Massive genome expansion in bonnet fungi (Mycena s.s.) driven by repeated elements and novel gene families across ecological guilds.</title>
        <authorList>
            <consortium name="Lawrence Berkeley National Laboratory"/>
            <person name="Harder C.B."/>
            <person name="Miyauchi S."/>
            <person name="Viragh M."/>
            <person name="Kuo A."/>
            <person name="Thoen E."/>
            <person name="Andreopoulos B."/>
            <person name="Lu D."/>
            <person name="Skrede I."/>
            <person name="Drula E."/>
            <person name="Henrissat B."/>
            <person name="Morin E."/>
            <person name="Kohler A."/>
            <person name="Barry K."/>
            <person name="LaButti K."/>
            <person name="Morin E."/>
            <person name="Salamov A."/>
            <person name="Lipzen A."/>
            <person name="Mereny Z."/>
            <person name="Hegedus B."/>
            <person name="Baldrian P."/>
            <person name="Stursova M."/>
            <person name="Weitz H."/>
            <person name="Taylor A."/>
            <person name="Grigoriev I.V."/>
            <person name="Nagy L.G."/>
            <person name="Martin F."/>
            <person name="Kauserud H."/>
        </authorList>
    </citation>
    <scope>NUCLEOTIDE SEQUENCE</scope>
    <source>
        <strain evidence="6">9284</strain>
    </source>
</reference>
<sequence length="272" mass="29869">MSAPEEIQAIMEDPVNMVSGPVRCDTCEKTAAEAGLTKLRICSGCGSAPYCSVECQKKDWKNHKADCKRVTSGELAREGLSQPVGNIGDGNRQGTRTTWQVLQDLSAWAQIHNGDTLTVTAWQALGLLTDINARKSKVLVLSLRRTQSTDPKTYHTLKEACVVPLSELKAIFANRSPMNSPSRMLRDDEKKRQEDGGIGSVMVVSIEMEDDDQRPVMTALSQISTMTFQPLGVFNVHQTSLSRVGQLPERLWKACLANSLRGGVYAPTFRTS</sequence>
<keyword evidence="2 4" id="KW-0863">Zinc-finger</keyword>
<dbReference type="AlphaFoldDB" id="A0AAD7CAN3"/>
<dbReference type="GO" id="GO:0005634">
    <property type="term" value="C:nucleus"/>
    <property type="evidence" value="ECO:0007669"/>
    <property type="project" value="TreeGrafter"/>
</dbReference>
<comment type="caution">
    <text evidence="6">The sequence shown here is derived from an EMBL/GenBank/DDBJ whole genome shotgun (WGS) entry which is preliminary data.</text>
</comment>
<evidence type="ECO:0000256" key="3">
    <source>
        <dbReference type="ARBA" id="ARBA00022833"/>
    </source>
</evidence>
<protein>
    <recommendedName>
        <fullName evidence="5">MYND-type domain-containing protein</fullName>
    </recommendedName>
</protein>
<dbReference type="Pfam" id="PF01753">
    <property type="entry name" value="zf-MYND"/>
    <property type="match status" value="1"/>
</dbReference>
<evidence type="ECO:0000256" key="2">
    <source>
        <dbReference type="ARBA" id="ARBA00022771"/>
    </source>
</evidence>
<dbReference type="InterPro" id="IPR024119">
    <property type="entry name" value="TF_DEAF-1"/>
</dbReference>
<dbReference type="PROSITE" id="PS50865">
    <property type="entry name" value="ZF_MYND_2"/>
    <property type="match status" value="1"/>
</dbReference>
<evidence type="ECO:0000256" key="4">
    <source>
        <dbReference type="PROSITE-ProRule" id="PRU00134"/>
    </source>
</evidence>
<feature type="domain" description="MYND-type" evidence="5">
    <location>
        <begin position="24"/>
        <end position="67"/>
    </location>
</feature>
<accession>A0AAD7CAN3</accession>
<dbReference type="GO" id="GO:0000981">
    <property type="term" value="F:DNA-binding transcription factor activity, RNA polymerase II-specific"/>
    <property type="evidence" value="ECO:0007669"/>
    <property type="project" value="TreeGrafter"/>
</dbReference>
<dbReference type="PANTHER" id="PTHR10237">
    <property type="entry name" value="DEFORMED EPIDERMAL AUTOREGULATORY FACTOR 1 HOMOLOG SUPPRESSIN"/>
    <property type="match status" value="1"/>
</dbReference>
<proteinExistence type="predicted"/>
<dbReference type="Proteomes" id="UP001221142">
    <property type="component" value="Unassembled WGS sequence"/>
</dbReference>
<dbReference type="EMBL" id="JARKIF010000003">
    <property type="protein sequence ID" value="KAJ7643535.1"/>
    <property type="molecule type" value="Genomic_DNA"/>
</dbReference>
<organism evidence="6 7">
    <name type="scientific">Roridomyces roridus</name>
    <dbReference type="NCBI Taxonomy" id="1738132"/>
    <lineage>
        <taxon>Eukaryota</taxon>
        <taxon>Fungi</taxon>
        <taxon>Dikarya</taxon>
        <taxon>Basidiomycota</taxon>
        <taxon>Agaricomycotina</taxon>
        <taxon>Agaricomycetes</taxon>
        <taxon>Agaricomycetidae</taxon>
        <taxon>Agaricales</taxon>
        <taxon>Marasmiineae</taxon>
        <taxon>Mycenaceae</taxon>
        <taxon>Roridomyces</taxon>
    </lineage>
</organism>
<dbReference type="PROSITE" id="PS01360">
    <property type="entry name" value="ZF_MYND_1"/>
    <property type="match status" value="1"/>
</dbReference>
<dbReference type="PANTHER" id="PTHR10237:SF14">
    <property type="entry name" value="MYND-TYPE DOMAIN-CONTAINING PROTEIN"/>
    <property type="match status" value="1"/>
</dbReference>
<evidence type="ECO:0000256" key="1">
    <source>
        <dbReference type="ARBA" id="ARBA00022723"/>
    </source>
</evidence>
<dbReference type="InterPro" id="IPR002893">
    <property type="entry name" value="Znf_MYND"/>
</dbReference>
<name>A0AAD7CAN3_9AGAR</name>
<dbReference type="GO" id="GO:0008270">
    <property type="term" value="F:zinc ion binding"/>
    <property type="evidence" value="ECO:0007669"/>
    <property type="project" value="UniProtKB-KW"/>
</dbReference>
<dbReference type="SUPFAM" id="SSF144232">
    <property type="entry name" value="HIT/MYND zinc finger-like"/>
    <property type="match status" value="1"/>
</dbReference>
<evidence type="ECO:0000259" key="5">
    <source>
        <dbReference type="PROSITE" id="PS50865"/>
    </source>
</evidence>
<keyword evidence="3" id="KW-0862">Zinc</keyword>
<keyword evidence="1" id="KW-0479">Metal-binding</keyword>
<keyword evidence="7" id="KW-1185">Reference proteome</keyword>
<evidence type="ECO:0000313" key="7">
    <source>
        <dbReference type="Proteomes" id="UP001221142"/>
    </source>
</evidence>
<gene>
    <name evidence="6" type="ORF">FB45DRAFT_895360</name>
</gene>